<protein>
    <submittedName>
        <fullName evidence="1">Uncharacterized protein</fullName>
    </submittedName>
</protein>
<organism evidence="1 2">
    <name type="scientific">Colletotrichum chrysophilum</name>
    <dbReference type="NCBI Taxonomy" id="1836956"/>
    <lineage>
        <taxon>Eukaryota</taxon>
        <taxon>Fungi</taxon>
        <taxon>Dikarya</taxon>
        <taxon>Ascomycota</taxon>
        <taxon>Pezizomycotina</taxon>
        <taxon>Sordariomycetes</taxon>
        <taxon>Hypocreomycetidae</taxon>
        <taxon>Glomerellales</taxon>
        <taxon>Glomerellaceae</taxon>
        <taxon>Colletotrichum</taxon>
        <taxon>Colletotrichum gloeosporioides species complex</taxon>
    </lineage>
</organism>
<accession>A0AAD9A5Z1</accession>
<dbReference type="AlphaFoldDB" id="A0AAD9A5Z1"/>
<comment type="caution">
    <text evidence="1">The sequence shown here is derived from an EMBL/GenBank/DDBJ whole genome shotgun (WGS) entry which is preliminary data.</text>
</comment>
<evidence type="ECO:0000313" key="2">
    <source>
        <dbReference type="Proteomes" id="UP001243330"/>
    </source>
</evidence>
<keyword evidence="2" id="KW-1185">Reference proteome</keyword>
<reference evidence="1" key="1">
    <citation type="submission" date="2023-01" db="EMBL/GenBank/DDBJ databases">
        <title>Colletotrichum chrysophilum M932 genome sequence.</title>
        <authorList>
            <person name="Baroncelli R."/>
        </authorList>
    </citation>
    <scope>NUCLEOTIDE SEQUENCE</scope>
    <source>
        <strain evidence="1">M932</strain>
    </source>
</reference>
<evidence type="ECO:0000313" key="1">
    <source>
        <dbReference type="EMBL" id="KAK1841764.1"/>
    </source>
</evidence>
<dbReference type="Proteomes" id="UP001243330">
    <property type="component" value="Unassembled WGS sequence"/>
</dbReference>
<proteinExistence type="predicted"/>
<gene>
    <name evidence="1" type="ORF">CCHR01_15605</name>
</gene>
<dbReference type="EMBL" id="JAQOWY010000458">
    <property type="protein sequence ID" value="KAK1841764.1"/>
    <property type="molecule type" value="Genomic_DNA"/>
</dbReference>
<sequence length="103" mass="11703">MEEVPLFPGCPKIRDQTENQTFLAERDVWKRWTLGEHGTKERRFHVPNVGYYTVVQDDAEPTTIASPWQQAGTTWEDTNSHPPFIAGRLGEALMNGWGGYAPD</sequence>
<name>A0AAD9A5Z1_9PEZI</name>